<dbReference type="AlphaFoldDB" id="A0A2K1Q2E2"/>
<dbReference type="NCBIfam" id="TIGR01549">
    <property type="entry name" value="HAD-SF-IA-v1"/>
    <property type="match status" value="1"/>
</dbReference>
<evidence type="ECO:0000256" key="2">
    <source>
        <dbReference type="ARBA" id="ARBA00022801"/>
    </source>
</evidence>
<dbReference type="PANTHER" id="PTHR46470:SF4">
    <property type="entry name" value="5-AMINO-6-(5-PHOSPHO-D-RIBITYLAMINO)URACIL PHOSPHATASE YIGB"/>
    <property type="match status" value="1"/>
</dbReference>
<dbReference type="SUPFAM" id="SSF56784">
    <property type="entry name" value="HAD-like"/>
    <property type="match status" value="1"/>
</dbReference>
<gene>
    <name evidence="4" type="ORF">Lysil_0756</name>
</gene>
<organism evidence="4 5">
    <name type="scientific">Solilutibacter silvestris</name>
    <dbReference type="NCBI Taxonomy" id="1645665"/>
    <lineage>
        <taxon>Bacteria</taxon>
        <taxon>Pseudomonadati</taxon>
        <taxon>Pseudomonadota</taxon>
        <taxon>Gammaproteobacteria</taxon>
        <taxon>Lysobacterales</taxon>
        <taxon>Lysobacteraceae</taxon>
        <taxon>Solilutibacter</taxon>
    </lineage>
</organism>
<dbReference type="NCBIfam" id="TIGR01509">
    <property type="entry name" value="HAD-SF-IA-v3"/>
    <property type="match status" value="1"/>
</dbReference>
<dbReference type="Pfam" id="PF00702">
    <property type="entry name" value="Hydrolase"/>
    <property type="match status" value="1"/>
</dbReference>
<keyword evidence="5" id="KW-1185">Reference proteome</keyword>
<comment type="caution">
    <text evidence="4">The sequence shown here is derived from an EMBL/GenBank/DDBJ whole genome shotgun (WGS) entry which is preliminary data.</text>
</comment>
<dbReference type="PRINTS" id="PR00413">
    <property type="entry name" value="HADHALOGNASE"/>
</dbReference>
<dbReference type="Proteomes" id="UP000236220">
    <property type="component" value="Unassembled WGS sequence"/>
</dbReference>
<dbReference type="SFLD" id="SFLDS00003">
    <property type="entry name" value="Haloacid_Dehalogenase"/>
    <property type="match status" value="1"/>
</dbReference>
<evidence type="ECO:0000313" key="5">
    <source>
        <dbReference type="Proteomes" id="UP000236220"/>
    </source>
</evidence>
<dbReference type="InterPro" id="IPR023214">
    <property type="entry name" value="HAD_sf"/>
</dbReference>
<sequence>MTPAIHAITLDLDDTLWPFPPIGERIERVLHAWFERHSPATAAMFPIPAMRELRRWLIERHPELAHDASTLRQRGIEHALRESGGDVALSGPAYAAFYDERNRVEFYDDAMEALQRLAARYPICALTNGNADLERIGIAHLFKGMVTARDFGAGKPDPAIYHHACDLLGAAPANVLHVGDDIELDVIGAQRAGLKTAWINRIDARWPDDARAPDFTFTTLSACADWLDTTHLAATGSP</sequence>
<dbReference type="SFLD" id="SFLDG01129">
    <property type="entry name" value="C1.5:_HAD__Beta-PGM__Phosphata"/>
    <property type="match status" value="1"/>
</dbReference>
<dbReference type="GO" id="GO:0009231">
    <property type="term" value="P:riboflavin biosynthetic process"/>
    <property type="evidence" value="ECO:0007669"/>
    <property type="project" value="TreeGrafter"/>
</dbReference>
<reference evidence="4" key="1">
    <citation type="submission" date="2017-08" db="EMBL/GenBank/DDBJ databases">
        <title>Lysobacter sylvestris genome.</title>
        <authorList>
            <person name="Zhang D.-C."/>
            <person name="Albuquerque L."/>
            <person name="Franca L."/>
            <person name="Froufe H.J.C."/>
            <person name="Barroso C."/>
            <person name="Egas C."/>
            <person name="Da Costa M."/>
            <person name="Margesin R."/>
        </authorList>
    </citation>
    <scope>NUCLEOTIDE SEQUENCE [LARGE SCALE GENOMIC DNA]</scope>
    <source>
        <strain evidence="4">AM20-91</strain>
    </source>
</reference>
<dbReference type="Gene3D" id="1.20.120.1600">
    <property type="match status" value="1"/>
</dbReference>
<dbReference type="GO" id="GO:0016787">
    <property type="term" value="F:hydrolase activity"/>
    <property type="evidence" value="ECO:0007669"/>
    <property type="project" value="UniProtKB-KW"/>
</dbReference>
<dbReference type="OrthoDB" id="367448at2"/>
<dbReference type="RefSeq" id="WP_103074214.1">
    <property type="nucleotide sequence ID" value="NZ_NPZB01000001.1"/>
</dbReference>
<proteinExistence type="predicted"/>
<evidence type="ECO:0000256" key="3">
    <source>
        <dbReference type="ARBA" id="ARBA00022842"/>
    </source>
</evidence>
<name>A0A2K1Q2E2_9GAMM</name>
<keyword evidence="2 4" id="KW-0378">Hydrolase</keyword>
<evidence type="ECO:0000313" key="4">
    <source>
        <dbReference type="EMBL" id="PNS09127.1"/>
    </source>
</evidence>
<evidence type="ECO:0000256" key="1">
    <source>
        <dbReference type="ARBA" id="ARBA00001946"/>
    </source>
</evidence>
<dbReference type="Gene3D" id="3.40.50.1000">
    <property type="entry name" value="HAD superfamily/HAD-like"/>
    <property type="match status" value="1"/>
</dbReference>
<dbReference type="InterPro" id="IPR036412">
    <property type="entry name" value="HAD-like_sf"/>
</dbReference>
<protein>
    <submittedName>
        <fullName evidence="4">HAD-SF-IA-v1: HAD hydrolase, family IA, variant 1</fullName>
    </submittedName>
</protein>
<keyword evidence="3" id="KW-0460">Magnesium</keyword>
<dbReference type="PANTHER" id="PTHR46470">
    <property type="entry name" value="N-ACYLNEURAMINATE-9-PHOSPHATASE"/>
    <property type="match status" value="1"/>
</dbReference>
<comment type="cofactor">
    <cofactor evidence="1">
        <name>Mg(2+)</name>
        <dbReference type="ChEBI" id="CHEBI:18420"/>
    </cofactor>
</comment>
<dbReference type="EMBL" id="NPZB01000001">
    <property type="protein sequence ID" value="PNS09127.1"/>
    <property type="molecule type" value="Genomic_DNA"/>
</dbReference>
<dbReference type="InterPro" id="IPR006439">
    <property type="entry name" value="HAD-SF_hydro_IA"/>
</dbReference>
<accession>A0A2K1Q2E2</accession>
<dbReference type="InterPro" id="IPR051400">
    <property type="entry name" value="HAD-like_hydrolase"/>
</dbReference>